<gene>
    <name evidence="2 4" type="ORF">BDZ99DRAFT_231249</name>
</gene>
<dbReference type="GeneID" id="54454402"/>
<dbReference type="AlphaFoldDB" id="A0A6A6Z1M7"/>
<feature type="compositionally biased region" description="Basic and acidic residues" evidence="1">
    <location>
        <begin position="1"/>
        <end position="10"/>
    </location>
</feature>
<reference evidence="4" key="2">
    <citation type="submission" date="2020-04" db="EMBL/GenBank/DDBJ databases">
        <authorList>
            <consortium name="NCBI Genome Project"/>
        </authorList>
    </citation>
    <scope>NUCLEOTIDE SEQUENCE</scope>
    <source>
        <strain evidence="4">CBS 304.34</strain>
    </source>
</reference>
<protein>
    <submittedName>
        <fullName evidence="2 4">Uncharacterized protein</fullName>
    </submittedName>
</protein>
<dbReference type="RefSeq" id="XP_033581049.1">
    <property type="nucleotide sequence ID" value="XM_033713509.1"/>
</dbReference>
<feature type="compositionally biased region" description="Basic residues" evidence="1">
    <location>
        <begin position="40"/>
        <end position="49"/>
    </location>
</feature>
<evidence type="ECO:0000256" key="1">
    <source>
        <dbReference type="SAM" id="MobiDB-lite"/>
    </source>
</evidence>
<keyword evidence="3" id="KW-1185">Reference proteome</keyword>
<sequence>MQLRSGREAQPDQPGPTNKRKRGENAYPNAPRAKQPKLAPIKRRRRKANKTVPDEPWAPTGPFRFLDLPRELRDMVYGHIFNPLNGAVSKFDSPIIIQAACGERVVYDHSGFRLKQGHAIVQSCKQVCNEVKDTIYGLNGDKIPLPSDAVNGGMEGAFMVHDFLVS</sequence>
<evidence type="ECO:0000313" key="3">
    <source>
        <dbReference type="Proteomes" id="UP000504636"/>
    </source>
</evidence>
<feature type="region of interest" description="Disordered" evidence="1">
    <location>
        <begin position="1"/>
        <end position="56"/>
    </location>
</feature>
<name>A0A6A6Z1M7_9PEZI</name>
<proteinExistence type="predicted"/>
<dbReference type="EMBL" id="MU003695">
    <property type="protein sequence ID" value="KAF2814085.1"/>
    <property type="molecule type" value="Genomic_DNA"/>
</dbReference>
<reference evidence="2 4" key="1">
    <citation type="journal article" date="2020" name="Stud. Mycol.">
        <title>101 Dothideomycetes genomes: a test case for predicting lifestyles and emergence of pathogens.</title>
        <authorList>
            <person name="Haridas S."/>
            <person name="Albert R."/>
            <person name="Binder M."/>
            <person name="Bloem J."/>
            <person name="Labutti K."/>
            <person name="Salamov A."/>
            <person name="Andreopoulos B."/>
            <person name="Baker S."/>
            <person name="Barry K."/>
            <person name="Bills G."/>
            <person name="Bluhm B."/>
            <person name="Cannon C."/>
            <person name="Castanera R."/>
            <person name="Culley D."/>
            <person name="Daum C."/>
            <person name="Ezra D."/>
            <person name="Gonzalez J."/>
            <person name="Henrissat B."/>
            <person name="Kuo A."/>
            <person name="Liang C."/>
            <person name="Lipzen A."/>
            <person name="Lutzoni F."/>
            <person name="Magnuson J."/>
            <person name="Mondo S."/>
            <person name="Nolan M."/>
            <person name="Ohm R."/>
            <person name="Pangilinan J."/>
            <person name="Park H.-J."/>
            <person name="Ramirez L."/>
            <person name="Alfaro M."/>
            <person name="Sun H."/>
            <person name="Tritt A."/>
            <person name="Yoshinaga Y."/>
            <person name="Zwiers L.-H."/>
            <person name="Turgeon B."/>
            <person name="Goodwin S."/>
            <person name="Spatafora J."/>
            <person name="Crous P."/>
            <person name="Grigoriev I."/>
        </authorList>
    </citation>
    <scope>NUCLEOTIDE SEQUENCE</scope>
    <source>
        <strain evidence="2 4">CBS 304.34</strain>
    </source>
</reference>
<reference evidence="4" key="3">
    <citation type="submission" date="2025-04" db="UniProtKB">
        <authorList>
            <consortium name="RefSeq"/>
        </authorList>
    </citation>
    <scope>IDENTIFICATION</scope>
    <source>
        <strain evidence="4">CBS 304.34</strain>
    </source>
</reference>
<dbReference type="Proteomes" id="UP000504636">
    <property type="component" value="Unplaced"/>
</dbReference>
<dbReference type="OrthoDB" id="5229512at2759"/>
<accession>A0A6A6Z1M7</accession>
<evidence type="ECO:0000313" key="2">
    <source>
        <dbReference type="EMBL" id="KAF2814085.1"/>
    </source>
</evidence>
<organism evidence="2">
    <name type="scientific">Mytilinidion resinicola</name>
    <dbReference type="NCBI Taxonomy" id="574789"/>
    <lineage>
        <taxon>Eukaryota</taxon>
        <taxon>Fungi</taxon>
        <taxon>Dikarya</taxon>
        <taxon>Ascomycota</taxon>
        <taxon>Pezizomycotina</taxon>
        <taxon>Dothideomycetes</taxon>
        <taxon>Pleosporomycetidae</taxon>
        <taxon>Mytilinidiales</taxon>
        <taxon>Mytilinidiaceae</taxon>
        <taxon>Mytilinidion</taxon>
    </lineage>
</organism>
<evidence type="ECO:0000313" key="4">
    <source>
        <dbReference type="RefSeq" id="XP_033581049.1"/>
    </source>
</evidence>